<dbReference type="Proteomes" id="UP000319756">
    <property type="component" value="Chromosome"/>
</dbReference>
<keyword evidence="3" id="KW-0804">Transcription</keyword>
<dbReference type="PROSITE" id="PS50995">
    <property type="entry name" value="HTH_MARR_2"/>
    <property type="match status" value="1"/>
</dbReference>
<sequence>MEESRVHEHQVIFQEIVEMMKRIERDLIQQQQLPTFDIISLTKRQESILMYIFSNENVTMSDIAAYFDISRSAVSQTLNKLEEQDIIVRSINQENRRELNLSLGKNGEKLHQEYKKIEEMIVQNYFSQIKIEDLRQVRDIIRKLEGMIVEGENQ</sequence>
<keyword evidence="6" id="KW-1185">Reference proteome</keyword>
<gene>
    <name evidence="5" type="ORF">EPH95_09765</name>
</gene>
<feature type="domain" description="HTH marR-type" evidence="4">
    <location>
        <begin position="9"/>
        <end position="146"/>
    </location>
</feature>
<accession>A0A514LHV4</accession>
<evidence type="ECO:0000256" key="3">
    <source>
        <dbReference type="ARBA" id="ARBA00023163"/>
    </source>
</evidence>
<organism evidence="5 6">
    <name type="scientific">Salicibibacter halophilus</name>
    <dbReference type="NCBI Taxonomy" id="2502791"/>
    <lineage>
        <taxon>Bacteria</taxon>
        <taxon>Bacillati</taxon>
        <taxon>Bacillota</taxon>
        <taxon>Bacilli</taxon>
        <taxon>Bacillales</taxon>
        <taxon>Bacillaceae</taxon>
        <taxon>Salicibibacter</taxon>
    </lineage>
</organism>
<dbReference type="PRINTS" id="PR00598">
    <property type="entry name" value="HTHMARR"/>
</dbReference>
<keyword evidence="2" id="KW-0238">DNA-binding</keyword>
<dbReference type="AlphaFoldDB" id="A0A514LHV4"/>
<dbReference type="InterPro" id="IPR036390">
    <property type="entry name" value="WH_DNA-bd_sf"/>
</dbReference>
<keyword evidence="1" id="KW-0805">Transcription regulation</keyword>
<dbReference type="PANTHER" id="PTHR42756">
    <property type="entry name" value="TRANSCRIPTIONAL REGULATOR, MARR"/>
    <property type="match status" value="1"/>
</dbReference>
<dbReference type="SUPFAM" id="SSF46785">
    <property type="entry name" value="Winged helix' DNA-binding domain"/>
    <property type="match status" value="1"/>
</dbReference>
<evidence type="ECO:0000313" key="6">
    <source>
        <dbReference type="Proteomes" id="UP000319756"/>
    </source>
</evidence>
<dbReference type="GO" id="GO:0003700">
    <property type="term" value="F:DNA-binding transcription factor activity"/>
    <property type="evidence" value="ECO:0007669"/>
    <property type="project" value="InterPro"/>
</dbReference>
<dbReference type="InterPro" id="IPR036388">
    <property type="entry name" value="WH-like_DNA-bd_sf"/>
</dbReference>
<evidence type="ECO:0000313" key="5">
    <source>
        <dbReference type="EMBL" id="QDI91433.1"/>
    </source>
</evidence>
<dbReference type="InterPro" id="IPR000835">
    <property type="entry name" value="HTH_MarR-typ"/>
</dbReference>
<proteinExistence type="predicted"/>
<dbReference type="PANTHER" id="PTHR42756:SF1">
    <property type="entry name" value="TRANSCRIPTIONAL REPRESSOR OF EMRAB OPERON"/>
    <property type="match status" value="1"/>
</dbReference>
<evidence type="ECO:0000259" key="4">
    <source>
        <dbReference type="PROSITE" id="PS50995"/>
    </source>
</evidence>
<dbReference type="GO" id="GO:0003677">
    <property type="term" value="F:DNA binding"/>
    <property type="evidence" value="ECO:0007669"/>
    <property type="project" value="UniProtKB-KW"/>
</dbReference>
<name>A0A514LHV4_9BACI</name>
<dbReference type="EMBL" id="CP035485">
    <property type="protein sequence ID" value="QDI91433.1"/>
    <property type="molecule type" value="Genomic_DNA"/>
</dbReference>
<dbReference type="Pfam" id="PF01047">
    <property type="entry name" value="MarR"/>
    <property type="match status" value="1"/>
</dbReference>
<reference evidence="6" key="1">
    <citation type="submission" date="2019-01" db="EMBL/GenBank/DDBJ databases">
        <title>Genomic analysis of Salicibibacter sp. NKC3-5.</title>
        <authorList>
            <person name="Oh Y.J."/>
        </authorList>
    </citation>
    <scope>NUCLEOTIDE SEQUENCE [LARGE SCALE GENOMIC DNA]</scope>
    <source>
        <strain evidence="6">NKC3-5</strain>
    </source>
</reference>
<dbReference type="KEGG" id="sale:EPH95_09765"/>
<dbReference type="SMART" id="SM00347">
    <property type="entry name" value="HTH_MARR"/>
    <property type="match status" value="1"/>
</dbReference>
<evidence type="ECO:0000256" key="2">
    <source>
        <dbReference type="ARBA" id="ARBA00023125"/>
    </source>
</evidence>
<dbReference type="Gene3D" id="1.10.10.10">
    <property type="entry name" value="Winged helix-like DNA-binding domain superfamily/Winged helix DNA-binding domain"/>
    <property type="match status" value="1"/>
</dbReference>
<protein>
    <submittedName>
        <fullName evidence="5">MarR family transcriptional regulator</fullName>
    </submittedName>
</protein>
<evidence type="ECO:0000256" key="1">
    <source>
        <dbReference type="ARBA" id="ARBA00023015"/>
    </source>
</evidence>